<feature type="region of interest" description="Disordered" evidence="3">
    <location>
        <begin position="43"/>
        <end position="79"/>
    </location>
</feature>
<dbReference type="STRING" id="1262450.S3C6K6"/>
<dbReference type="PANTHER" id="PTHR48051">
    <property type="match status" value="1"/>
</dbReference>
<dbReference type="InterPro" id="IPR003591">
    <property type="entry name" value="Leu-rich_rpt_typical-subtyp"/>
</dbReference>
<feature type="compositionally biased region" description="Low complexity" evidence="3">
    <location>
        <begin position="195"/>
        <end position="204"/>
    </location>
</feature>
<keyword evidence="2" id="KW-0677">Repeat</keyword>
<accession>S3C6K6</accession>
<dbReference type="AlphaFoldDB" id="S3C6K6"/>
<organism evidence="4 5">
    <name type="scientific">Ophiostoma piceae (strain UAMH 11346)</name>
    <name type="common">Sap stain fungus</name>
    <dbReference type="NCBI Taxonomy" id="1262450"/>
    <lineage>
        <taxon>Eukaryota</taxon>
        <taxon>Fungi</taxon>
        <taxon>Dikarya</taxon>
        <taxon>Ascomycota</taxon>
        <taxon>Pezizomycotina</taxon>
        <taxon>Sordariomycetes</taxon>
        <taxon>Sordariomycetidae</taxon>
        <taxon>Ophiostomatales</taxon>
        <taxon>Ophiostomataceae</taxon>
        <taxon>Ophiostoma</taxon>
    </lineage>
</organism>
<dbReference type="OMA" id="RYLPWEL"/>
<sequence>MSDEPTLPRFPHSKAADAFFGPSRKRVRPDIFDGNNGSSAVGTHHLMLNNSSDPAVFSSDDDPALDNYAPDPATGGHTRKKKRYVGAWFSQHPASADSTFDGGERGGHGDEEELDQGLPQATTRSPVRFRHSTLPLISSPLRPQPNKRRTFERQFDSGVFMDKDSASNVGDESIDRDEDELARIAMESSPPPPSQASSSSQLSLAPPPLPPTESDFPPPPPRQRRVFHRVSSLAVSPAERKARCIVQDCIEAGNEGVELIGLGLGSLSNATIEPLAGLVPIPVVTENVAFEQKDPELKLFLSNNYLLRLPGALFNIEHLTVLSLRRNRLTELPPAIGKLKNLKSLNVSLNALRYLPAELLPLIHVTGKGGKLTELLVHPNRFFEFKGQDELDRRGKYIEKLGHRQSCVARSPVCYKDSYGKVWSDFSMQPEPSTPGTDGASNVLAIDDASVAPTPPWSTLPHLARGDNASSSTVGLTASRVPTLVEKALEACYRAPQLPHLADMLPDDAPLHVRRQLDKAVELRESGGCTCCVCGKRETPLIAPMTEWIEWWEFGKSEINISIFWREYAESHGEAVDPSYSDNDSINIRHPSKEKTTDQIEVLPFAFRGCSWGCVPTTTSSS</sequence>
<dbReference type="EMBL" id="KE148150">
    <property type="protein sequence ID" value="EPE07521.1"/>
    <property type="molecule type" value="Genomic_DNA"/>
</dbReference>
<keyword evidence="5" id="KW-1185">Reference proteome</keyword>
<reference evidence="4 5" key="1">
    <citation type="journal article" date="2013" name="BMC Genomics">
        <title>The genome and transcriptome of the pine saprophyte Ophiostoma piceae, and a comparison with the bark beetle-associated pine pathogen Grosmannia clavigera.</title>
        <authorList>
            <person name="Haridas S."/>
            <person name="Wang Y."/>
            <person name="Lim L."/>
            <person name="Massoumi Alamouti S."/>
            <person name="Jackman S."/>
            <person name="Docking R."/>
            <person name="Robertson G."/>
            <person name="Birol I."/>
            <person name="Bohlmann J."/>
            <person name="Breuil C."/>
        </authorList>
    </citation>
    <scope>NUCLEOTIDE SEQUENCE [LARGE SCALE GENOMIC DNA]</scope>
    <source>
        <strain evidence="4 5">UAMH 11346</strain>
    </source>
</reference>
<feature type="region of interest" description="Disordered" evidence="3">
    <location>
        <begin position="93"/>
        <end position="224"/>
    </location>
</feature>
<protein>
    <submittedName>
        <fullName evidence="4">Leucine rich repeat family protein</fullName>
    </submittedName>
</protein>
<evidence type="ECO:0000256" key="1">
    <source>
        <dbReference type="ARBA" id="ARBA00022614"/>
    </source>
</evidence>
<feature type="compositionally biased region" description="Pro residues" evidence="3">
    <location>
        <begin position="205"/>
        <end position="221"/>
    </location>
</feature>
<name>S3C6K6_OPHP1</name>
<dbReference type="Gene3D" id="3.80.10.10">
    <property type="entry name" value="Ribonuclease Inhibitor"/>
    <property type="match status" value="1"/>
</dbReference>
<dbReference type="InterPro" id="IPR050216">
    <property type="entry name" value="LRR_domain-containing"/>
</dbReference>
<dbReference type="SMART" id="SM00369">
    <property type="entry name" value="LRR_TYP"/>
    <property type="match status" value="2"/>
</dbReference>
<feature type="region of interest" description="Disordered" evidence="3">
    <location>
        <begin position="1"/>
        <end position="22"/>
    </location>
</feature>
<dbReference type="Proteomes" id="UP000016923">
    <property type="component" value="Unassembled WGS sequence"/>
</dbReference>
<proteinExistence type="predicted"/>
<evidence type="ECO:0000313" key="4">
    <source>
        <dbReference type="EMBL" id="EPE07521.1"/>
    </source>
</evidence>
<evidence type="ECO:0000313" key="5">
    <source>
        <dbReference type="Proteomes" id="UP000016923"/>
    </source>
</evidence>
<evidence type="ECO:0000256" key="2">
    <source>
        <dbReference type="ARBA" id="ARBA00022737"/>
    </source>
</evidence>
<dbReference type="SUPFAM" id="SSF52075">
    <property type="entry name" value="Outer arm dynein light chain 1"/>
    <property type="match status" value="1"/>
</dbReference>
<dbReference type="PANTHER" id="PTHR48051:SF1">
    <property type="entry name" value="RAS SUPPRESSOR PROTEIN 1"/>
    <property type="match status" value="1"/>
</dbReference>
<dbReference type="VEuPathDB" id="FungiDB:F503_00243"/>
<gene>
    <name evidence="4" type="ORF">F503_00243</name>
</gene>
<dbReference type="OrthoDB" id="1517790at2759"/>
<keyword evidence="1" id="KW-0433">Leucine-rich repeat</keyword>
<feature type="compositionally biased region" description="Basic and acidic residues" evidence="3">
    <location>
        <begin position="149"/>
        <end position="165"/>
    </location>
</feature>
<dbReference type="eggNOG" id="KOG0619">
    <property type="taxonomic scope" value="Eukaryota"/>
</dbReference>
<dbReference type="GO" id="GO:0005737">
    <property type="term" value="C:cytoplasm"/>
    <property type="evidence" value="ECO:0007669"/>
    <property type="project" value="TreeGrafter"/>
</dbReference>
<evidence type="ECO:0000256" key="3">
    <source>
        <dbReference type="SAM" id="MobiDB-lite"/>
    </source>
</evidence>
<dbReference type="InterPro" id="IPR032675">
    <property type="entry name" value="LRR_dom_sf"/>
</dbReference>
<dbReference type="HOGENOM" id="CLU_027499_1_0_1"/>